<keyword evidence="2" id="KW-1185">Reference proteome</keyword>
<protein>
    <recommendedName>
        <fullName evidence="3">Spermidine synthase</fullName>
    </recommendedName>
</protein>
<proteinExistence type="predicted"/>
<sequence>MKPYDEKFIIDKIKEYSSQIQVNEIGKYKIMKRDGLKGIIDGYLYEREGEVNTEIPELVGEERIWMRICPKEIQGSYEFIKLAKGKVGIVGLGLGYIVQEISKKDEVEEIIVYEISQDVIDLYNSNFQNNKKIKIIHGDAFKVKGEKFDLFFSDIYEYKLSLKVVEDYIELNKIHNIEQYLFFGLEHFLLSCSYDEIVWVYLPEPWMDMSKRISNRLDDSGYIKYYKKLDEKLVSEVLEAFKVIFNENEEEE</sequence>
<dbReference type="Proteomes" id="UP000239471">
    <property type="component" value="Unassembled WGS sequence"/>
</dbReference>
<dbReference type="Gene3D" id="3.40.50.150">
    <property type="entry name" value="Vaccinia Virus protein VP39"/>
    <property type="match status" value="1"/>
</dbReference>
<organism evidence="1 2">
    <name type="scientific">Clostridium vincentii</name>
    <dbReference type="NCBI Taxonomy" id="52704"/>
    <lineage>
        <taxon>Bacteria</taxon>
        <taxon>Bacillati</taxon>
        <taxon>Bacillota</taxon>
        <taxon>Clostridia</taxon>
        <taxon>Eubacteriales</taxon>
        <taxon>Clostridiaceae</taxon>
        <taxon>Clostridium</taxon>
    </lineage>
</organism>
<evidence type="ECO:0008006" key="3">
    <source>
        <dbReference type="Google" id="ProtNLM"/>
    </source>
</evidence>
<evidence type="ECO:0000313" key="2">
    <source>
        <dbReference type="Proteomes" id="UP000239471"/>
    </source>
</evidence>
<dbReference type="InterPro" id="IPR029063">
    <property type="entry name" value="SAM-dependent_MTases_sf"/>
</dbReference>
<gene>
    <name evidence="1" type="ORF">CLVI_12680</name>
</gene>
<dbReference type="EMBL" id="PVXQ01000010">
    <property type="protein sequence ID" value="PRR83019.1"/>
    <property type="molecule type" value="Genomic_DNA"/>
</dbReference>
<reference evidence="1 2" key="1">
    <citation type="submission" date="2018-03" db="EMBL/GenBank/DDBJ databases">
        <title>Genome sequence of Clostridium vincentii DSM 10228.</title>
        <authorList>
            <person name="Poehlein A."/>
            <person name="Daniel R."/>
        </authorList>
    </citation>
    <scope>NUCLEOTIDE SEQUENCE [LARGE SCALE GENOMIC DNA]</scope>
    <source>
        <strain evidence="1 2">DSM 10228</strain>
    </source>
</reference>
<name>A0A2T0BGM4_9CLOT</name>
<dbReference type="RefSeq" id="WP_106059263.1">
    <property type="nucleotide sequence ID" value="NZ_PVXQ01000010.1"/>
</dbReference>
<dbReference type="OrthoDB" id="1935097at2"/>
<evidence type="ECO:0000313" key="1">
    <source>
        <dbReference type="EMBL" id="PRR83019.1"/>
    </source>
</evidence>
<comment type="caution">
    <text evidence="1">The sequence shown here is derived from an EMBL/GenBank/DDBJ whole genome shotgun (WGS) entry which is preliminary data.</text>
</comment>
<dbReference type="AlphaFoldDB" id="A0A2T0BGM4"/>
<dbReference type="SUPFAM" id="SSF53335">
    <property type="entry name" value="S-adenosyl-L-methionine-dependent methyltransferases"/>
    <property type="match status" value="1"/>
</dbReference>
<accession>A0A2T0BGM4</accession>